<evidence type="ECO:0000313" key="2">
    <source>
        <dbReference type="Proteomes" id="UP001629235"/>
    </source>
</evidence>
<reference evidence="1 2" key="1">
    <citation type="journal article" date="2024" name="Chem. Sci.">
        <title>Discovery of megapolipeptins by genome mining of a Burkholderiales bacteria collection.</title>
        <authorList>
            <person name="Paulo B.S."/>
            <person name="Recchia M.J.J."/>
            <person name="Lee S."/>
            <person name="Fergusson C.H."/>
            <person name="Romanowski S.B."/>
            <person name="Hernandez A."/>
            <person name="Krull N."/>
            <person name="Liu D.Y."/>
            <person name="Cavanagh H."/>
            <person name="Bos A."/>
            <person name="Gray C.A."/>
            <person name="Murphy B.T."/>
            <person name="Linington R.G."/>
            <person name="Eustaquio A.S."/>
        </authorList>
    </citation>
    <scope>NUCLEOTIDE SEQUENCE [LARGE SCALE GENOMIC DNA]</scope>
    <source>
        <strain evidence="1 2">RL18-126-BIB-B</strain>
    </source>
</reference>
<comment type="caution">
    <text evidence="1">The sequence shown here is derived from an EMBL/GenBank/DDBJ whole genome shotgun (WGS) entry which is preliminary data.</text>
</comment>
<sequence length="280" mass="29493">MTAASIPAGIVPPRAAWRSRLWLISLAALWIVLIYWKPVIPTSGVPTTAHQLMAHALIAVGLWLALENTDLTPSQRRTTWLAVVIPHTLWFAVAWSAAINGVFRTGASPLPLLPLAIFLPVMFGTPLLLLSKRVGQVLDAMPETWLVALQLYRVFGSWALAAWLHGVLPGVFALPAGTGDVLTGLLAVPAAIAVASGTAQGRKAAIAWNIFGLADFAVGMALGMITSPGPFQLIAPSVPSIGAGAYPDVLTPAFVVPGSILLHALSLRQLIRRRAGGSLP</sequence>
<proteinExistence type="predicted"/>
<name>A0ACC7N9Q8_9BURK</name>
<protein>
    <submittedName>
        <fullName evidence="1">MFS transporter</fullName>
    </submittedName>
</protein>
<organism evidence="1 2">
    <name type="scientific">Paraburkholderia rhynchosiae</name>
    <dbReference type="NCBI Taxonomy" id="487049"/>
    <lineage>
        <taxon>Bacteria</taxon>
        <taxon>Pseudomonadati</taxon>
        <taxon>Pseudomonadota</taxon>
        <taxon>Betaproteobacteria</taxon>
        <taxon>Burkholderiales</taxon>
        <taxon>Burkholderiaceae</taxon>
        <taxon>Paraburkholderia</taxon>
    </lineage>
</organism>
<gene>
    <name evidence="1" type="ORF">PQR01_12365</name>
</gene>
<accession>A0ACC7N9Q8</accession>
<dbReference type="Proteomes" id="UP001629235">
    <property type="component" value="Unassembled WGS sequence"/>
</dbReference>
<dbReference type="EMBL" id="JAQQDW010000020">
    <property type="protein sequence ID" value="MFM0104253.1"/>
    <property type="molecule type" value="Genomic_DNA"/>
</dbReference>
<evidence type="ECO:0000313" key="1">
    <source>
        <dbReference type="EMBL" id="MFM0104253.1"/>
    </source>
</evidence>
<keyword evidence="2" id="KW-1185">Reference proteome</keyword>